<proteinExistence type="predicted"/>
<sequence>MQLCNATTNNQVICGDTEADILSENTGG</sequence>
<comment type="caution">
    <text evidence="1">The sequence shown here is derived from an EMBL/GenBank/DDBJ whole genome shotgun (WGS) entry which is preliminary data.</text>
</comment>
<accession>A0AAV4ULH9</accession>
<protein>
    <submittedName>
        <fullName evidence="1">Uncharacterized protein</fullName>
    </submittedName>
</protein>
<dbReference type="AlphaFoldDB" id="A0AAV4ULH9"/>
<gene>
    <name evidence="1" type="ORF">CEXT_456811</name>
</gene>
<dbReference type="Proteomes" id="UP001054945">
    <property type="component" value="Unassembled WGS sequence"/>
</dbReference>
<feature type="non-terminal residue" evidence="1">
    <location>
        <position position="28"/>
    </location>
</feature>
<evidence type="ECO:0000313" key="2">
    <source>
        <dbReference type="Proteomes" id="UP001054945"/>
    </source>
</evidence>
<evidence type="ECO:0000313" key="1">
    <source>
        <dbReference type="EMBL" id="GIY58550.1"/>
    </source>
</evidence>
<dbReference type="EMBL" id="BPLR01013077">
    <property type="protein sequence ID" value="GIY58550.1"/>
    <property type="molecule type" value="Genomic_DNA"/>
</dbReference>
<reference evidence="1 2" key="1">
    <citation type="submission" date="2021-06" db="EMBL/GenBank/DDBJ databases">
        <title>Caerostris extrusa draft genome.</title>
        <authorList>
            <person name="Kono N."/>
            <person name="Arakawa K."/>
        </authorList>
    </citation>
    <scope>NUCLEOTIDE SEQUENCE [LARGE SCALE GENOMIC DNA]</scope>
</reference>
<keyword evidence="2" id="KW-1185">Reference proteome</keyword>
<name>A0AAV4ULH9_CAEEX</name>
<organism evidence="1 2">
    <name type="scientific">Caerostris extrusa</name>
    <name type="common">Bark spider</name>
    <name type="synonym">Caerostris bankana</name>
    <dbReference type="NCBI Taxonomy" id="172846"/>
    <lineage>
        <taxon>Eukaryota</taxon>
        <taxon>Metazoa</taxon>
        <taxon>Ecdysozoa</taxon>
        <taxon>Arthropoda</taxon>
        <taxon>Chelicerata</taxon>
        <taxon>Arachnida</taxon>
        <taxon>Araneae</taxon>
        <taxon>Araneomorphae</taxon>
        <taxon>Entelegynae</taxon>
        <taxon>Araneoidea</taxon>
        <taxon>Araneidae</taxon>
        <taxon>Caerostris</taxon>
    </lineage>
</organism>